<evidence type="ECO:0000256" key="7">
    <source>
        <dbReference type="ARBA" id="ARBA00022692"/>
    </source>
</evidence>
<dbReference type="OrthoDB" id="9776552at2"/>
<dbReference type="InterPro" id="IPR050640">
    <property type="entry name" value="Bact_2-comp_sensor_kinase"/>
</dbReference>
<dbReference type="AlphaFoldDB" id="A0A3A9KKM5"/>
<name>A0A3A9KKM5_9BACI</name>
<dbReference type="PROSITE" id="PS50109">
    <property type="entry name" value="HIS_KIN"/>
    <property type="match status" value="1"/>
</dbReference>
<keyword evidence="10" id="KW-0067">ATP-binding</keyword>
<keyword evidence="11 14" id="KW-1133">Transmembrane helix</keyword>
<feature type="domain" description="HAMP" evidence="16">
    <location>
        <begin position="311"/>
        <end position="363"/>
    </location>
</feature>
<dbReference type="InterPro" id="IPR005467">
    <property type="entry name" value="His_kinase_dom"/>
</dbReference>
<keyword evidence="9 17" id="KW-0418">Kinase</keyword>
<evidence type="ECO:0000313" key="17">
    <source>
        <dbReference type="EMBL" id="RKL68355.1"/>
    </source>
</evidence>
<keyword evidence="7 14" id="KW-0812">Transmembrane</keyword>
<reference evidence="17 18" key="1">
    <citation type="submission" date="2017-10" db="EMBL/GenBank/DDBJ databases">
        <title>Bacillus sp. nov., a halophilic bacterium isolated from a Keqin Lake.</title>
        <authorList>
            <person name="Wang H."/>
        </authorList>
    </citation>
    <scope>NUCLEOTIDE SEQUENCE [LARGE SCALE GENOMIC DNA]</scope>
    <source>
        <strain evidence="17 18">KCTC 13187</strain>
    </source>
</reference>
<keyword evidence="5" id="KW-0597">Phosphoprotein</keyword>
<dbReference type="EMBL" id="PDOE01000002">
    <property type="protein sequence ID" value="RKL68355.1"/>
    <property type="molecule type" value="Genomic_DNA"/>
</dbReference>
<dbReference type="Pfam" id="PF00672">
    <property type="entry name" value="HAMP"/>
    <property type="match status" value="1"/>
</dbReference>
<feature type="domain" description="Histidine kinase" evidence="15">
    <location>
        <begin position="361"/>
        <end position="581"/>
    </location>
</feature>
<comment type="caution">
    <text evidence="17">The sequence shown here is derived from an EMBL/GenBank/DDBJ whole genome shotgun (WGS) entry which is preliminary data.</text>
</comment>
<protein>
    <recommendedName>
        <fullName evidence="3">histidine kinase</fullName>
        <ecNumber evidence="3">2.7.13.3</ecNumber>
    </recommendedName>
</protein>
<dbReference type="EC" id="2.7.13.3" evidence="3"/>
<dbReference type="InterPro" id="IPR003660">
    <property type="entry name" value="HAMP_dom"/>
</dbReference>
<dbReference type="CDD" id="cd06225">
    <property type="entry name" value="HAMP"/>
    <property type="match status" value="1"/>
</dbReference>
<dbReference type="Gene3D" id="3.30.565.10">
    <property type="entry name" value="Histidine kinase-like ATPase, C-terminal domain"/>
    <property type="match status" value="1"/>
</dbReference>
<feature type="transmembrane region" description="Helical" evidence="14">
    <location>
        <begin position="284"/>
        <end position="309"/>
    </location>
</feature>
<keyword evidence="13 14" id="KW-0472">Membrane</keyword>
<evidence type="ECO:0000256" key="14">
    <source>
        <dbReference type="SAM" id="Phobius"/>
    </source>
</evidence>
<proteinExistence type="predicted"/>
<dbReference type="SUPFAM" id="SSF158472">
    <property type="entry name" value="HAMP domain-like"/>
    <property type="match status" value="1"/>
</dbReference>
<dbReference type="Pfam" id="PF06580">
    <property type="entry name" value="His_kinase"/>
    <property type="match status" value="1"/>
</dbReference>
<evidence type="ECO:0000256" key="12">
    <source>
        <dbReference type="ARBA" id="ARBA00023012"/>
    </source>
</evidence>
<keyword evidence="4" id="KW-1003">Cell membrane</keyword>
<feature type="transmembrane region" description="Helical" evidence="14">
    <location>
        <begin position="12"/>
        <end position="32"/>
    </location>
</feature>
<dbReference type="GO" id="GO:0000155">
    <property type="term" value="F:phosphorelay sensor kinase activity"/>
    <property type="evidence" value="ECO:0007669"/>
    <property type="project" value="InterPro"/>
</dbReference>
<keyword evidence="18" id="KW-1185">Reference proteome</keyword>
<dbReference type="GO" id="GO:0005524">
    <property type="term" value="F:ATP binding"/>
    <property type="evidence" value="ECO:0007669"/>
    <property type="project" value="UniProtKB-KW"/>
</dbReference>
<evidence type="ECO:0000259" key="15">
    <source>
        <dbReference type="PROSITE" id="PS50109"/>
    </source>
</evidence>
<dbReference type="PANTHER" id="PTHR34220">
    <property type="entry name" value="SENSOR HISTIDINE KINASE YPDA"/>
    <property type="match status" value="1"/>
</dbReference>
<accession>A0A3A9KKM5</accession>
<dbReference type="Gene3D" id="6.10.340.10">
    <property type="match status" value="1"/>
</dbReference>
<evidence type="ECO:0000259" key="16">
    <source>
        <dbReference type="PROSITE" id="PS50885"/>
    </source>
</evidence>
<evidence type="ECO:0000256" key="2">
    <source>
        <dbReference type="ARBA" id="ARBA00004651"/>
    </source>
</evidence>
<dbReference type="SMART" id="SM00304">
    <property type="entry name" value="HAMP"/>
    <property type="match status" value="1"/>
</dbReference>
<evidence type="ECO:0000256" key="5">
    <source>
        <dbReference type="ARBA" id="ARBA00022553"/>
    </source>
</evidence>
<dbReference type="InterPro" id="IPR003594">
    <property type="entry name" value="HATPase_dom"/>
</dbReference>
<evidence type="ECO:0000256" key="9">
    <source>
        <dbReference type="ARBA" id="ARBA00022777"/>
    </source>
</evidence>
<keyword evidence="8" id="KW-0547">Nucleotide-binding</keyword>
<comment type="subcellular location">
    <subcellularLocation>
        <location evidence="2">Cell membrane</location>
        <topology evidence="2">Multi-pass membrane protein</topology>
    </subcellularLocation>
</comment>
<dbReference type="PANTHER" id="PTHR34220:SF11">
    <property type="entry name" value="SENSOR PROTEIN KINASE HPTS"/>
    <property type="match status" value="1"/>
</dbReference>
<evidence type="ECO:0000256" key="6">
    <source>
        <dbReference type="ARBA" id="ARBA00022679"/>
    </source>
</evidence>
<dbReference type="Pfam" id="PF02518">
    <property type="entry name" value="HATPase_c"/>
    <property type="match status" value="1"/>
</dbReference>
<keyword evidence="6" id="KW-0808">Transferase</keyword>
<evidence type="ECO:0000256" key="1">
    <source>
        <dbReference type="ARBA" id="ARBA00000085"/>
    </source>
</evidence>
<gene>
    <name evidence="17" type="ORF">CR203_07695</name>
</gene>
<dbReference type="RefSeq" id="WP_110938695.1">
    <property type="nucleotide sequence ID" value="NZ_KZ614147.1"/>
</dbReference>
<dbReference type="InterPro" id="IPR036890">
    <property type="entry name" value="HATPase_C_sf"/>
</dbReference>
<evidence type="ECO:0000256" key="10">
    <source>
        <dbReference type="ARBA" id="ARBA00022840"/>
    </source>
</evidence>
<dbReference type="Proteomes" id="UP000281498">
    <property type="component" value="Unassembled WGS sequence"/>
</dbReference>
<evidence type="ECO:0000256" key="11">
    <source>
        <dbReference type="ARBA" id="ARBA00022989"/>
    </source>
</evidence>
<dbReference type="SUPFAM" id="SSF55874">
    <property type="entry name" value="ATPase domain of HSP90 chaperone/DNA topoisomerase II/histidine kinase"/>
    <property type="match status" value="1"/>
</dbReference>
<keyword evidence="12" id="KW-0902">Two-component regulatory system</keyword>
<evidence type="ECO:0000313" key="18">
    <source>
        <dbReference type="Proteomes" id="UP000281498"/>
    </source>
</evidence>
<dbReference type="GO" id="GO:0005886">
    <property type="term" value="C:plasma membrane"/>
    <property type="evidence" value="ECO:0007669"/>
    <property type="project" value="UniProtKB-SubCell"/>
</dbReference>
<comment type="catalytic activity">
    <reaction evidence="1">
        <text>ATP + protein L-histidine = ADP + protein N-phospho-L-histidine.</text>
        <dbReference type="EC" id="2.7.13.3"/>
    </reaction>
</comment>
<dbReference type="InterPro" id="IPR010559">
    <property type="entry name" value="Sig_transdc_His_kin_internal"/>
</dbReference>
<evidence type="ECO:0000256" key="8">
    <source>
        <dbReference type="ARBA" id="ARBA00022741"/>
    </source>
</evidence>
<sequence>MFKKSIRNKLIILLLVITIIPFGTSIIVTYLYTKESLKDQSIQENVNLLYQGKINVENYLRELNNFTLSFYSNADIMNYLRKSNVSASDYTSIGIVDNTLRTLLYSDESINKVYMSLVRDQKLVSVSRRSTIVYSEQVDTYFDSYNIAKNNPHNVYIEPLKSNAFAIHFAFRNVPASEILAFITLEIGPEKIIELSNYLYNDEEEEFYILTSEGQFIYSSVADSDDHDHSPWISELQQTDQKSGTIEWKDSAFHGVVVYDTISDAMGSWILVKRIPNATLYESAYGVAIINIIFGVLGLTLVILATFFVSFKITSPIRVLLQNIKQVEKGNMEVQFQSLGSDEIGVLGQRFKEMIKKINHLINREYKLELENKTNQLKVLHSQINPHFLYNTLQSIGTMALKNRVPEIYSSLTDLSQIMRYSMNMDEDLVTLAKEINYTKSYLLLQKQRFGDDLHYILDIDEDALDFKVPKMILQPIIENYFKHGFEIREGVGEIIVTCEKKDSYLFIAIRDNGRGVTEHRLKEINTHLFSEQNDGKVHSNIGLKNVYARLQLYYSDEALMKLQNRNSRGFLVIMMLPLEKKGEIYESDYR</sequence>
<evidence type="ECO:0000256" key="13">
    <source>
        <dbReference type="ARBA" id="ARBA00023136"/>
    </source>
</evidence>
<evidence type="ECO:0000256" key="4">
    <source>
        <dbReference type="ARBA" id="ARBA00022475"/>
    </source>
</evidence>
<evidence type="ECO:0000256" key="3">
    <source>
        <dbReference type="ARBA" id="ARBA00012438"/>
    </source>
</evidence>
<organism evidence="17 18">
    <name type="scientific">Salipaludibacillus neizhouensis</name>
    <dbReference type="NCBI Taxonomy" id="885475"/>
    <lineage>
        <taxon>Bacteria</taxon>
        <taxon>Bacillati</taxon>
        <taxon>Bacillota</taxon>
        <taxon>Bacilli</taxon>
        <taxon>Bacillales</taxon>
        <taxon>Bacillaceae</taxon>
    </lineage>
</organism>
<dbReference type="PROSITE" id="PS50885">
    <property type="entry name" value="HAMP"/>
    <property type="match status" value="1"/>
</dbReference>